<organism evidence="1 2">
    <name type="scientific">Acrasis kona</name>
    <dbReference type="NCBI Taxonomy" id="1008807"/>
    <lineage>
        <taxon>Eukaryota</taxon>
        <taxon>Discoba</taxon>
        <taxon>Heterolobosea</taxon>
        <taxon>Tetramitia</taxon>
        <taxon>Eutetramitia</taxon>
        <taxon>Acrasidae</taxon>
        <taxon>Acrasis</taxon>
    </lineage>
</organism>
<dbReference type="InterPro" id="IPR011990">
    <property type="entry name" value="TPR-like_helical_dom_sf"/>
</dbReference>
<protein>
    <submittedName>
        <fullName evidence="1">Pentatricopeptide repeat-containing protein</fullName>
    </submittedName>
</protein>
<dbReference type="Gene3D" id="1.25.40.10">
    <property type="entry name" value="Tetratricopeptide repeat domain"/>
    <property type="match status" value="1"/>
</dbReference>
<dbReference type="AlphaFoldDB" id="A0AAW2ZHT9"/>
<reference evidence="1 2" key="1">
    <citation type="submission" date="2024-03" db="EMBL/GenBank/DDBJ databases">
        <title>The Acrasis kona genome and developmental transcriptomes reveal deep origins of eukaryotic multicellular pathways.</title>
        <authorList>
            <person name="Sheikh S."/>
            <person name="Fu C.-J."/>
            <person name="Brown M.W."/>
            <person name="Baldauf S.L."/>
        </authorList>
    </citation>
    <scope>NUCLEOTIDE SEQUENCE [LARGE SCALE GENOMIC DNA]</scope>
    <source>
        <strain evidence="1 2">ATCC MYA-3509</strain>
    </source>
</reference>
<keyword evidence="2" id="KW-1185">Reference proteome</keyword>
<evidence type="ECO:0000313" key="2">
    <source>
        <dbReference type="Proteomes" id="UP001431209"/>
    </source>
</evidence>
<dbReference type="Proteomes" id="UP001431209">
    <property type="component" value="Unassembled WGS sequence"/>
</dbReference>
<accession>A0AAW2ZHT9</accession>
<comment type="caution">
    <text evidence="1">The sequence shown here is derived from an EMBL/GenBank/DDBJ whole genome shotgun (WGS) entry which is preliminary data.</text>
</comment>
<gene>
    <name evidence="1" type="ORF">AKO1_009169</name>
</gene>
<name>A0AAW2ZHT9_9EUKA</name>
<proteinExistence type="predicted"/>
<sequence>MLSTRFCTLKGVRLLFNAPRLRVPHVNPRLRTFRFYTTEAEEEQDDEVPEFVVASENERIIENELSTIHNILSQAKNILATARIIDRHFKKVELLDKSVLENEDPEELKNYAEGAVYNTIHNDLPAVATEIESCAVKLPQKQQLVNGDEDDNDQENNSELYKVVRATLVRLTNVEKSRRPIGVMMTNALYTVVKRIHDEVRGIDFDNQKSLERMCQLHFDIDLYNIFLSASSRLGDKDGVVNLMNDMKDYDVKGDSESFHHFVAVVLRNQDQSAAEKVLSYMRSRDIFVLPKTIEAIESKGKSLYKENETEDDYDLFGSEG</sequence>
<evidence type="ECO:0000313" key="1">
    <source>
        <dbReference type="EMBL" id="KAL0489438.1"/>
    </source>
</evidence>
<dbReference type="EMBL" id="JAOPGA020001558">
    <property type="protein sequence ID" value="KAL0489438.1"/>
    <property type="molecule type" value="Genomic_DNA"/>
</dbReference>